<feature type="domain" description="Tyrosine specific protein phosphatases" evidence="2">
    <location>
        <begin position="565"/>
        <end position="623"/>
    </location>
</feature>
<feature type="transmembrane region" description="Helical" evidence="1">
    <location>
        <begin position="428"/>
        <end position="447"/>
    </location>
</feature>
<feature type="transmembrane region" description="Helical" evidence="1">
    <location>
        <begin position="467"/>
        <end position="484"/>
    </location>
</feature>
<dbReference type="Gramene" id="KVI05097">
    <property type="protein sequence ID" value="KVI05097"/>
    <property type="gene ID" value="Ccrd_016579"/>
</dbReference>
<dbReference type="InterPro" id="IPR000387">
    <property type="entry name" value="Tyr_Pase_dom"/>
</dbReference>
<dbReference type="PANTHER" id="PTHR47216:SF4">
    <property type="entry name" value="OS01G0859400 PROTEIN"/>
    <property type="match status" value="1"/>
</dbReference>
<evidence type="ECO:0000256" key="1">
    <source>
        <dbReference type="SAM" id="Phobius"/>
    </source>
</evidence>
<accession>A0A103Y9P6</accession>
<organism evidence="3 4">
    <name type="scientific">Cynara cardunculus var. scolymus</name>
    <name type="common">Globe artichoke</name>
    <name type="synonym">Cynara scolymus</name>
    <dbReference type="NCBI Taxonomy" id="59895"/>
    <lineage>
        <taxon>Eukaryota</taxon>
        <taxon>Viridiplantae</taxon>
        <taxon>Streptophyta</taxon>
        <taxon>Embryophyta</taxon>
        <taxon>Tracheophyta</taxon>
        <taxon>Spermatophyta</taxon>
        <taxon>Magnoliopsida</taxon>
        <taxon>eudicotyledons</taxon>
        <taxon>Gunneridae</taxon>
        <taxon>Pentapetalae</taxon>
        <taxon>asterids</taxon>
        <taxon>campanulids</taxon>
        <taxon>Asterales</taxon>
        <taxon>Asteraceae</taxon>
        <taxon>Carduoideae</taxon>
        <taxon>Cardueae</taxon>
        <taxon>Carduinae</taxon>
        <taxon>Cynara</taxon>
    </lineage>
</organism>
<dbReference type="PROSITE" id="PS50056">
    <property type="entry name" value="TYR_PHOSPHATASE_2"/>
    <property type="match status" value="1"/>
</dbReference>
<keyword evidence="1" id="KW-1133">Transmembrane helix</keyword>
<keyword evidence="1" id="KW-0812">Transmembrane</keyword>
<sequence length="646" mass="71882">MGVGLSVLIGLKAATLFIIFAYLRTLGFTFLSVPFLYASLVSLLVSLASHPATNLPMLLGKNTDGSFPIWSLIIFSPYLYFVQGFSALRRLKSREAPYTEVSDGLYVGGWPSSPDKMPPGNPAIIDCTCELPRVFGISGNGYLCVPTWDTRSPDPGAMESAVRWACRKRAQNTPIFIHCAYAMKSGLSVQMGWKAATSFIIFAFLRTLGFALLSLPLLYSSFISFLVSIASHPSINFPILLGKNTNGSFPIWSLIIFSPYLYYVRWISSLKRLKRREPPYTEVSEGLYVGGWPSSPEKMPSGDPAIIDCTCELPRVFGVSGNGYLCIPTWDTRSPDPDAIESAVLWGCRKRAQNTPVFIHCASGRMNMVDERQMIQKLEVFIFKLLLRAAIMDLQLQGMKYGLCIHMGLKSAILFIIFSYLRTLGFTLLSLPFLYASFISFLVSIASHPSINFPILLGKNTDGSFPIWSRIIFSPYLYYVRLIASLKRLKRREPPYNQVSDGLYVGGWPSSPEKIPSGDPAIIDCTCEFPRVFDISGNGYLCIPTWDTSSPDPDAIESAVLWGCRKRAQNTPVFIHCASGHGRSVAVMCGLLVALGVVDSLQAAEDLIREKRPSARIRDHHRTTLQQWSNNRLFPPLKPDSMHLLH</sequence>
<feature type="transmembrane region" description="Helical" evidence="1">
    <location>
        <begin position="249"/>
        <end position="267"/>
    </location>
</feature>
<dbReference type="Proteomes" id="UP000243975">
    <property type="component" value="Unassembled WGS sequence"/>
</dbReference>
<feature type="transmembrane region" description="Helical" evidence="1">
    <location>
        <begin position="30"/>
        <end position="49"/>
    </location>
</feature>
<evidence type="ECO:0000259" key="2">
    <source>
        <dbReference type="PROSITE" id="PS50056"/>
    </source>
</evidence>
<dbReference type="SMART" id="SM00195">
    <property type="entry name" value="DSPc"/>
    <property type="match status" value="1"/>
</dbReference>
<keyword evidence="4" id="KW-1185">Reference proteome</keyword>
<dbReference type="STRING" id="59895.A0A103Y9P6"/>
<evidence type="ECO:0000313" key="3">
    <source>
        <dbReference type="EMBL" id="KVI05097.1"/>
    </source>
</evidence>
<comment type="caution">
    <text evidence="3">The sequence shown here is derived from an EMBL/GenBank/DDBJ whole genome shotgun (WGS) entry which is preliminary data.</text>
</comment>
<dbReference type="InterPro" id="IPR029021">
    <property type="entry name" value="Prot-tyrosine_phosphatase-like"/>
</dbReference>
<dbReference type="InterPro" id="IPR020422">
    <property type="entry name" value="TYR_PHOSPHATASE_DUAL_dom"/>
</dbReference>
<reference evidence="3 4" key="1">
    <citation type="journal article" date="2016" name="Sci. Rep.">
        <title>The genome sequence of the outbreeding globe artichoke constructed de novo incorporating a phase-aware low-pass sequencing strategy of F1 progeny.</title>
        <authorList>
            <person name="Scaglione D."/>
            <person name="Reyes-Chin-Wo S."/>
            <person name="Acquadro A."/>
            <person name="Froenicke L."/>
            <person name="Portis E."/>
            <person name="Beitel C."/>
            <person name="Tirone M."/>
            <person name="Mauro R."/>
            <person name="Lo Monaco A."/>
            <person name="Mauromicale G."/>
            <person name="Faccioli P."/>
            <person name="Cattivelli L."/>
            <person name="Rieseberg L."/>
            <person name="Michelmore R."/>
            <person name="Lanteri S."/>
        </authorList>
    </citation>
    <scope>NUCLEOTIDE SEQUENCE [LARGE SCALE GENOMIC DNA]</scope>
    <source>
        <strain evidence="3">2C</strain>
    </source>
</reference>
<gene>
    <name evidence="3" type="ORF">Ccrd_016579</name>
</gene>
<feature type="transmembrane region" description="Helical" evidence="1">
    <location>
        <begin position="199"/>
        <end position="229"/>
    </location>
</feature>
<proteinExistence type="predicted"/>
<dbReference type="EMBL" id="LEKV01001890">
    <property type="protein sequence ID" value="KVI05097.1"/>
    <property type="molecule type" value="Genomic_DNA"/>
</dbReference>
<dbReference type="PANTHER" id="PTHR47216">
    <property type="match status" value="1"/>
</dbReference>
<evidence type="ECO:0000313" key="4">
    <source>
        <dbReference type="Proteomes" id="UP000243975"/>
    </source>
</evidence>
<dbReference type="Gene3D" id="3.90.190.10">
    <property type="entry name" value="Protein tyrosine phosphatase superfamily"/>
    <property type="match status" value="3"/>
</dbReference>
<feature type="transmembrane region" description="Helical" evidence="1">
    <location>
        <begin position="69"/>
        <end position="88"/>
    </location>
</feature>
<dbReference type="CDD" id="cd14527">
    <property type="entry name" value="DSP_bac"/>
    <property type="match status" value="1"/>
</dbReference>
<dbReference type="SUPFAM" id="SSF52799">
    <property type="entry name" value="(Phosphotyrosine protein) phosphatases II"/>
    <property type="match status" value="3"/>
</dbReference>
<dbReference type="AlphaFoldDB" id="A0A103Y9P6"/>
<feature type="transmembrane region" description="Helical" evidence="1">
    <location>
        <begin position="6"/>
        <end position="23"/>
    </location>
</feature>
<protein>
    <recommendedName>
        <fullName evidence="2">Tyrosine specific protein phosphatases domain-containing protein</fullName>
    </recommendedName>
</protein>
<dbReference type="GO" id="GO:0016787">
    <property type="term" value="F:hydrolase activity"/>
    <property type="evidence" value="ECO:0007669"/>
    <property type="project" value="UniProtKB-ARBA"/>
</dbReference>
<keyword evidence="1" id="KW-0472">Membrane</keyword>
<name>A0A103Y9P6_CYNCS</name>